<dbReference type="GO" id="GO:0005576">
    <property type="term" value="C:extracellular region"/>
    <property type="evidence" value="ECO:0007669"/>
    <property type="project" value="UniProtKB-SubCell"/>
</dbReference>
<proteinExistence type="inferred from homology"/>
<dbReference type="NCBIfam" id="TIGR01646">
    <property type="entry name" value="vgr_GE"/>
    <property type="match status" value="1"/>
</dbReference>
<comment type="subcellular location">
    <subcellularLocation>
        <location evidence="1">Secreted</location>
    </subcellularLocation>
</comment>
<organism evidence="6 7">
    <name type="scientific">Granulicella aggregans</name>
    <dbReference type="NCBI Taxonomy" id="474949"/>
    <lineage>
        <taxon>Bacteria</taxon>
        <taxon>Pseudomonadati</taxon>
        <taxon>Acidobacteriota</taxon>
        <taxon>Terriglobia</taxon>
        <taxon>Terriglobales</taxon>
        <taxon>Acidobacteriaceae</taxon>
        <taxon>Granulicella</taxon>
    </lineage>
</organism>
<dbReference type="AlphaFoldDB" id="A0A7W7ZID1"/>
<protein>
    <submittedName>
        <fullName evidence="6">Type VI secretion system secreted protein VgrG</fullName>
    </submittedName>
</protein>
<comment type="caution">
    <text evidence="6">The sequence shown here is derived from an EMBL/GenBank/DDBJ whole genome shotgun (WGS) entry which is preliminary data.</text>
</comment>
<evidence type="ECO:0000313" key="6">
    <source>
        <dbReference type="EMBL" id="MBB5060381.1"/>
    </source>
</evidence>
<reference evidence="6 7" key="1">
    <citation type="submission" date="2020-08" db="EMBL/GenBank/DDBJ databases">
        <title>Genomic Encyclopedia of Type Strains, Phase IV (KMG-V): Genome sequencing to study the core and pangenomes of soil and plant-associated prokaryotes.</title>
        <authorList>
            <person name="Whitman W."/>
        </authorList>
    </citation>
    <scope>NUCLEOTIDE SEQUENCE [LARGE SCALE GENOMIC DNA]</scope>
    <source>
        <strain evidence="6 7">M8UP14</strain>
    </source>
</reference>
<evidence type="ECO:0000259" key="5">
    <source>
        <dbReference type="Pfam" id="PF22178"/>
    </source>
</evidence>
<dbReference type="SUPFAM" id="SSF69255">
    <property type="entry name" value="gp5 N-terminal domain-like"/>
    <property type="match status" value="1"/>
</dbReference>
<evidence type="ECO:0000256" key="1">
    <source>
        <dbReference type="ARBA" id="ARBA00004613"/>
    </source>
</evidence>
<dbReference type="PANTHER" id="PTHR32305:SF15">
    <property type="entry name" value="PROTEIN RHSA-RELATED"/>
    <property type="match status" value="1"/>
</dbReference>
<dbReference type="InterPro" id="IPR017847">
    <property type="entry name" value="T6SS_RhsGE_Vgr_subset"/>
</dbReference>
<dbReference type="Pfam" id="PF22178">
    <property type="entry name" value="Gp5_trimer_C"/>
    <property type="match status" value="1"/>
</dbReference>
<dbReference type="PANTHER" id="PTHR32305">
    <property type="match status" value="1"/>
</dbReference>
<name>A0A7W7ZID1_9BACT</name>
<dbReference type="Gene3D" id="2.30.110.50">
    <property type="match status" value="1"/>
</dbReference>
<keyword evidence="3" id="KW-0964">Secreted</keyword>
<comment type="similarity">
    <text evidence="2">Belongs to the VgrG protein family.</text>
</comment>
<evidence type="ECO:0000256" key="2">
    <source>
        <dbReference type="ARBA" id="ARBA00005558"/>
    </source>
</evidence>
<dbReference type="InterPro" id="IPR037026">
    <property type="entry name" value="Vgr_OB-fold_dom_sf"/>
</dbReference>
<dbReference type="SUPFAM" id="SSF69349">
    <property type="entry name" value="Phage fibre proteins"/>
    <property type="match status" value="1"/>
</dbReference>
<feature type="domain" description="Gp5/Type VI secretion system Vgr C-terminal trimerisation" evidence="5">
    <location>
        <begin position="489"/>
        <end position="588"/>
    </location>
</feature>
<dbReference type="Gene3D" id="2.40.50.230">
    <property type="entry name" value="Gp5 N-terminal domain"/>
    <property type="match status" value="1"/>
</dbReference>
<evidence type="ECO:0000313" key="7">
    <source>
        <dbReference type="Proteomes" id="UP000540989"/>
    </source>
</evidence>
<dbReference type="InterPro" id="IPR006533">
    <property type="entry name" value="T6SS_Vgr_RhsGE"/>
</dbReference>
<evidence type="ECO:0000256" key="3">
    <source>
        <dbReference type="ARBA" id="ARBA00022525"/>
    </source>
</evidence>
<dbReference type="SUPFAM" id="SSF69279">
    <property type="entry name" value="Phage tail proteins"/>
    <property type="match status" value="2"/>
</dbReference>
<dbReference type="RefSeq" id="WP_184222632.1">
    <property type="nucleotide sequence ID" value="NZ_JACHIP010000012.1"/>
</dbReference>
<feature type="domain" description="Gp5/Type VI secretion system Vgr protein OB-fold" evidence="4">
    <location>
        <begin position="407"/>
        <end position="472"/>
    </location>
</feature>
<dbReference type="Pfam" id="PF05954">
    <property type="entry name" value="Phage_GPD"/>
    <property type="match status" value="1"/>
</dbReference>
<dbReference type="Pfam" id="PF04717">
    <property type="entry name" value="Phage_base_V"/>
    <property type="match status" value="1"/>
</dbReference>
<accession>A0A7W7ZID1</accession>
<dbReference type="Proteomes" id="UP000540989">
    <property type="component" value="Unassembled WGS sequence"/>
</dbReference>
<evidence type="ECO:0000259" key="4">
    <source>
        <dbReference type="Pfam" id="PF04717"/>
    </source>
</evidence>
<dbReference type="EMBL" id="JACHIP010000012">
    <property type="protein sequence ID" value="MBB5060381.1"/>
    <property type="molecule type" value="Genomic_DNA"/>
</dbReference>
<keyword evidence="7" id="KW-1185">Reference proteome</keyword>
<sequence length="690" mass="76594">MGAYTQNNRILTFSSPLGPNTLLAMAFEGVEAISEIFQYDVEVLSDTSTSVAAEAIVGKRVTVELQVTDTGVKRYFNGIVASFENTGGDTYFNSYRVRMVPMLWLLSLNQQTRVFQDLTVLEIAQKVLEPYSIVPQLQVQESYPSLEYCTQYRETDLHFLERILQQHGIFFYFTHTASDHRLVLSDNSQLSAECPVVSDLEFRIAQEDQLSFYMPTVQTFNARSTLIPGEQTLWDYRFIHYATSHASPATSRSAQQMGANSHERYDFADSAAAFFKTEAADTKTSTMQTLLQNVQRDAQDASAVVCEGTSTATTLQAGFTFTLSKYPQQTQNTKYLVTRVVHSVQQRPGYRSKVSPGESEPYQNQFEARPFHQIFRPEITRVKPRVQGVVTGKVVTFPGEDLYLDRFGRVCVQFWWDRHRQPETPDKTLLRVAQQWAGKGWGTYFWPRVGDEVLIDFMEGDPDAPIVVGALYNGVNLPKYDPKSYGTRSGILTRSSQGGGSSNFNELRFEDRMGAEQIFVRAERDMDHRTLHDHRRYVGNDDSTIVGGSRMARVEGNENLEVDRDRIERVTGGADLTVGAAQTTRAGTYGLQVETECAVQVGANYALQANALCYMQGTAGVLLESDTMICLKVGTTSLTVSPAGVIINGALIPIPGVASAAIPQVPVIVKPTATPNSPDMADDGTKGGKL</sequence>
<dbReference type="Gene3D" id="4.10.220.110">
    <property type="match status" value="1"/>
</dbReference>
<dbReference type="InterPro" id="IPR050708">
    <property type="entry name" value="T6SS_VgrG/RHS"/>
</dbReference>
<dbReference type="Gene3D" id="3.55.50.10">
    <property type="entry name" value="Baseplate protein-like domains"/>
    <property type="match status" value="1"/>
</dbReference>
<dbReference type="InterPro" id="IPR054030">
    <property type="entry name" value="Gp5_Vgr_C"/>
</dbReference>
<dbReference type="NCBIfam" id="TIGR03361">
    <property type="entry name" value="VI_Rhs_Vgr"/>
    <property type="match status" value="1"/>
</dbReference>
<gene>
    <name evidence="6" type="ORF">HDF16_005117</name>
</gene>
<dbReference type="InterPro" id="IPR006531">
    <property type="entry name" value="Gp5/Vgr_OB"/>
</dbReference>